<accession>A0A645F1G8</accession>
<dbReference type="AlphaFoldDB" id="A0A645F1G8"/>
<feature type="domain" description="Pentraxin (PTX)" evidence="1">
    <location>
        <begin position="1"/>
        <end position="78"/>
    </location>
</feature>
<dbReference type="InterPro" id="IPR001759">
    <property type="entry name" value="PTX_dom"/>
</dbReference>
<reference evidence="2" key="1">
    <citation type="submission" date="2019-08" db="EMBL/GenBank/DDBJ databases">
        <authorList>
            <person name="Kucharzyk K."/>
            <person name="Murdoch R.W."/>
            <person name="Higgins S."/>
            <person name="Loffler F."/>
        </authorList>
    </citation>
    <scope>NUCLEOTIDE SEQUENCE</scope>
</reference>
<sequence>MHIVVVYDYLNNKIDIYKNGTYVRGATNYTSGYASAIGTASLRIATRDFGSYFEGAFDDLRIYNRVLTAGEIRTLYNE</sequence>
<dbReference type="Gene3D" id="2.60.120.200">
    <property type="match status" value="1"/>
</dbReference>
<organism evidence="2">
    <name type="scientific">bioreactor metagenome</name>
    <dbReference type="NCBI Taxonomy" id="1076179"/>
    <lineage>
        <taxon>unclassified sequences</taxon>
        <taxon>metagenomes</taxon>
        <taxon>ecological metagenomes</taxon>
    </lineage>
</organism>
<comment type="caution">
    <text evidence="2">The sequence shown here is derived from an EMBL/GenBank/DDBJ whole genome shotgun (WGS) entry which is preliminary data.</text>
</comment>
<dbReference type="InterPro" id="IPR013320">
    <property type="entry name" value="ConA-like_dom_sf"/>
</dbReference>
<gene>
    <name evidence="2" type="ORF">SDC9_155323</name>
</gene>
<evidence type="ECO:0000313" key="2">
    <source>
        <dbReference type="EMBL" id="MPN08047.1"/>
    </source>
</evidence>
<dbReference type="PROSITE" id="PS51828">
    <property type="entry name" value="PTX_2"/>
    <property type="match status" value="1"/>
</dbReference>
<proteinExistence type="predicted"/>
<dbReference type="Pfam" id="PF13385">
    <property type="entry name" value="Laminin_G_3"/>
    <property type="match status" value="1"/>
</dbReference>
<protein>
    <recommendedName>
        <fullName evidence="1">Pentraxin (PTX) domain-containing protein</fullName>
    </recommendedName>
</protein>
<evidence type="ECO:0000259" key="1">
    <source>
        <dbReference type="PROSITE" id="PS51828"/>
    </source>
</evidence>
<dbReference type="SUPFAM" id="SSF49899">
    <property type="entry name" value="Concanavalin A-like lectins/glucanases"/>
    <property type="match status" value="1"/>
</dbReference>
<name>A0A645F1G8_9ZZZZ</name>
<dbReference type="EMBL" id="VSSQ01054065">
    <property type="protein sequence ID" value="MPN08047.1"/>
    <property type="molecule type" value="Genomic_DNA"/>
</dbReference>